<keyword evidence="2" id="KW-1185">Reference proteome</keyword>
<gene>
    <name evidence="1" type="ORF">MSHI_25540</name>
</gene>
<proteinExistence type="predicted"/>
<evidence type="ECO:0000313" key="2">
    <source>
        <dbReference type="Proteomes" id="UP000467236"/>
    </source>
</evidence>
<evidence type="ECO:0000313" key="1">
    <source>
        <dbReference type="EMBL" id="BBX74648.1"/>
    </source>
</evidence>
<accession>A0A7I7MQY5</accession>
<reference evidence="1 2" key="1">
    <citation type="journal article" date="2019" name="Emerg. Microbes Infect.">
        <title>Comprehensive subspecies identification of 175 nontuberculous mycobacteria species based on 7547 genomic profiles.</title>
        <authorList>
            <person name="Matsumoto Y."/>
            <person name="Kinjo T."/>
            <person name="Motooka D."/>
            <person name="Nabeya D."/>
            <person name="Jung N."/>
            <person name="Uechi K."/>
            <person name="Horii T."/>
            <person name="Iida T."/>
            <person name="Fujita J."/>
            <person name="Nakamura S."/>
        </authorList>
    </citation>
    <scope>NUCLEOTIDE SEQUENCE [LARGE SCALE GENOMIC DNA]</scope>
    <source>
        <strain evidence="1 2">JCM 14233</strain>
    </source>
</reference>
<organism evidence="1 2">
    <name type="scientific">Mycobacterium shinjukuense</name>
    <dbReference type="NCBI Taxonomy" id="398694"/>
    <lineage>
        <taxon>Bacteria</taxon>
        <taxon>Bacillati</taxon>
        <taxon>Actinomycetota</taxon>
        <taxon>Actinomycetes</taxon>
        <taxon>Mycobacteriales</taxon>
        <taxon>Mycobacteriaceae</taxon>
        <taxon>Mycobacterium</taxon>
    </lineage>
</organism>
<dbReference type="KEGG" id="mshj:MSHI_25540"/>
<name>A0A7I7MQY5_9MYCO</name>
<dbReference type="EMBL" id="AP022575">
    <property type="protein sequence ID" value="BBX74648.1"/>
    <property type="molecule type" value="Genomic_DNA"/>
</dbReference>
<dbReference type="AlphaFoldDB" id="A0A7I7MQY5"/>
<protein>
    <submittedName>
        <fullName evidence="1">Uncharacterized protein</fullName>
    </submittedName>
</protein>
<sequence length="62" mass="6502">MAPCVAAFGEPVGKVDVSCCLTRLTVSVRQAYAMCPPSSDNRGCRLKAGTLYAGGTGYTWGR</sequence>
<dbReference type="Proteomes" id="UP000467236">
    <property type="component" value="Chromosome"/>
</dbReference>